<feature type="region of interest" description="Disordered" evidence="6">
    <location>
        <begin position="1"/>
        <end position="35"/>
    </location>
</feature>
<evidence type="ECO:0000259" key="8">
    <source>
        <dbReference type="PROSITE" id="PS51007"/>
    </source>
</evidence>
<dbReference type="InterPro" id="IPR036909">
    <property type="entry name" value="Cyt_c-like_dom_sf"/>
</dbReference>
<feature type="domain" description="Cytochrome c" evidence="8">
    <location>
        <begin position="85"/>
        <end position="188"/>
    </location>
</feature>
<keyword evidence="7" id="KW-0472">Membrane</keyword>
<dbReference type="Gene3D" id="1.10.760.10">
    <property type="entry name" value="Cytochrome c-like domain"/>
    <property type="match status" value="1"/>
</dbReference>
<name>A0A6J7CXU2_9ZZZZ</name>
<dbReference type="GO" id="GO:0009055">
    <property type="term" value="F:electron transfer activity"/>
    <property type="evidence" value="ECO:0007669"/>
    <property type="project" value="InterPro"/>
</dbReference>
<feature type="compositionally biased region" description="Low complexity" evidence="6">
    <location>
        <begin position="13"/>
        <end position="28"/>
    </location>
</feature>
<gene>
    <name evidence="9" type="ORF">UFOPK2602_01851</name>
    <name evidence="10" type="ORF">UFOPK2806_01979</name>
    <name evidence="11" type="ORF">UFOPK3417_00321</name>
    <name evidence="12" type="ORF">UFOPK4306_02137</name>
</gene>
<keyword evidence="3" id="KW-0479">Metal-binding</keyword>
<evidence type="ECO:0000256" key="1">
    <source>
        <dbReference type="ARBA" id="ARBA00022448"/>
    </source>
</evidence>
<dbReference type="PRINTS" id="PR00605">
    <property type="entry name" value="CYTCHROMECIC"/>
</dbReference>
<evidence type="ECO:0000256" key="7">
    <source>
        <dbReference type="SAM" id="Phobius"/>
    </source>
</evidence>
<evidence type="ECO:0000313" key="9">
    <source>
        <dbReference type="EMBL" id="CAB4722659.1"/>
    </source>
</evidence>
<keyword evidence="4" id="KW-0249">Electron transport</keyword>
<protein>
    <submittedName>
        <fullName evidence="11">Unannotated protein</fullName>
    </submittedName>
</protein>
<feature type="transmembrane region" description="Helical" evidence="7">
    <location>
        <begin position="54"/>
        <end position="73"/>
    </location>
</feature>
<dbReference type="EMBL" id="CAFBQP010000108">
    <property type="protein sequence ID" value="CAB5067654.1"/>
    <property type="molecule type" value="Genomic_DNA"/>
</dbReference>
<evidence type="ECO:0000313" key="12">
    <source>
        <dbReference type="EMBL" id="CAB5067654.1"/>
    </source>
</evidence>
<keyword evidence="1" id="KW-0813">Transport</keyword>
<evidence type="ECO:0000256" key="4">
    <source>
        <dbReference type="ARBA" id="ARBA00022982"/>
    </source>
</evidence>
<keyword evidence="5" id="KW-0408">Iron</keyword>
<accession>A0A6J7CXU2</accession>
<proteinExistence type="predicted"/>
<dbReference type="GO" id="GO:0020037">
    <property type="term" value="F:heme binding"/>
    <property type="evidence" value="ECO:0007669"/>
    <property type="project" value="InterPro"/>
</dbReference>
<dbReference type="AlphaFoldDB" id="A0A6J7CXU2"/>
<keyword evidence="2" id="KW-0349">Heme</keyword>
<dbReference type="EMBL" id="CAEZYY010000034">
    <property type="protein sequence ID" value="CAB4764915.1"/>
    <property type="molecule type" value="Genomic_DNA"/>
</dbReference>
<evidence type="ECO:0000256" key="2">
    <source>
        <dbReference type="ARBA" id="ARBA00022617"/>
    </source>
</evidence>
<dbReference type="SUPFAM" id="SSF46626">
    <property type="entry name" value="Cytochrome c"/>
    <property type="match status" value="1"/>
</dbReference>
<dbReference type="InterPro" id="IPR008168">
    <property type="entry name" value="Cyt_C_IC"/>
</dbReference>
<dbReference type="GO" id="GO:0005506">
    <property type="term" value="F:iron ion binding"/>
    <property type="evidence" value="ECO:0007669"/>
    <property type="project" value="InterPro"/>
</dbReference>
<dbReference type="EMBL" id="CAEZXX010000154">
    <property type="protein sequence ID" value="CAB4722659.1"/>
    <property type="molecule type" value="Genomic_DNA"/>
</dbReference>
<reference evidence="11" key="1">
    <citation type="submission" date="2020-05" db="EMBL/GenBank/DDBJ databases">
        <authorList>
            <person name="Chiriac C."/>
            <person name="Salcher M."/>
            <person name="Ghai R."/>
            <person name="Kavagutti S V."/>
        </authorList>
    </citation>
    <scope>NUCLEOTIDE SEQUENCE</scope>
</reference>
<evidence type="ECO:0000313" key="11">
    <source>
        <dbReference type="EMBL" id="CAB4862806.1"/>
    </source>
</evidence>
<evidence type="ECO:0000256" key="5">
    <source>
        <dbReference type="ARBA" id="ARBA00023004"/>
    </source>
</evidence>
<evidence type="ECO:0000256" key="6">
    <source>
        <dbReference type="SAM" id="MobiDB-lite"/>
    </source>
</evidence>
<keyword evidence="7" id="KW-0812">Transmembrane</keyword>
<sequence>MGGEAAEESTGSAPAKAAAAPAAVPTRAEAPKPVIAPPKVDPPYVRAAKERRKIPFWAMLPLSLLPLWAWMYVRSVQDHPVKVEGPVAVGQELYGKCAGCHGVAGGGGAGRQLSNMEVLKTFPAIEDQLRWIVFGTEKYKAAGIEVYGNPNREGGAHNTGSYGVMPGWQGELTDAEILAVSCYVRFDIAGADSTTTPWAAEFEKWCSAESPEYAALKEGKTFADTEFAAVGNAPKAGGDKALAMGG</sequence>
<keyword evidence="7" id="KW-1133">Transmembrane helix</keyword>
<evidence type="ECO:0000313" key="10">
    <source>
        <dbReference type="EMBL" id="CAB4764915.1"/>
    </source>
</evidence>
<dbReference type="EMBL" id="CAFBLR010000016">
    <property type="protein sequence ID" value="CAB4862806.1"/>
    <property type="molecule type" value="Genomic_DNA"/>
</dbReference>
<dbReference type="InterPro" id="IPR009056">
    <property type="entry name" value="Cyt_c-like_dom"/>
</dbReference>
<dbReference type="Pfam" id="PF00034">
    <property type="entry name" value="Cytochrom_C"/>
    <property type="match status" value="1"/>
</dbReference>
<organism evidence="11">
    <name type="scientific">freshwater metagenome</name>
    <dbReference type="NCBI Taxonomy" id="449393"/>
    <lineage>
        <taxon>unclassified sequences</taxon>
        <taxon>metagenomes</taxon>
        <taxon>ecological metagenomes</taxon>
    </lineage>
</organism>
<dbReference type="PROSITE" id="PS51007">
    <property type="entry name" value="CYTC"/>
    <property type="match status" value="1"/>
</dbReference>
<evidence type="ECO:0000256" key="3">
    <source>
        <dbReference type="ARBA" id="ARBA00022723"/>
    </source>
</evidence>